<evidence type="ECO:0000313" key="3">
    <source>
        <dbReference type="EMBL" id="MBC3898563.1"/>
    </source>
</evidence>
<dbReference type="InterPro" id="IPR018228">
    <property type="entry name" value="DNase_TatD-rel_CS"/>
</dbReference>
<dbReference type="InterPro" id="IPR015991">
    <property type="entry name" value="TatD/YcfH-like"/>
</dbReference>
<dbReference type="PANTHER" id="PTHR46124">
    <property type="entry name" value="D-AMINOACYL-TRNA DEACYLASE"/>
    <property type="match status" value="1"/>
</dbReference>
<name>A0ABR6YTQ4_9FIRM</name>
<dbReference type="InterPro" id="IPR032466">
    <property type="entry name" value="Metal_Hydrolase"/>
</dbReference>
<dbReference type="NCBIfam" id="TIGR00010">
    <property type="entry name" value="YchF/TatD family DNA exonuclease"/>
    <property type="match status" value="1"/>
</dbReference>
<dbReference type="CDD" id="cd01310">
    <property type="entry name" value="TatD_DNAse"/>
    <property type="match status" value="1"/>
</dbReference>
<evidence type="ECO:0000256" key="2">
    <source>
        <dbReference type="ARBA" id="ARBA00022801"/>
    </source>
</evidence>
<keyword evidence="1" id="KW-0479">Metal-binding</keyword>
<accession>A0ABR6YTQ4</accession>
<proteinExistence type="predicted"/>
<keyword evidence="2" id="KW-0378">Hydrolase</keyword>
<gene>
    <name evidence="3" type="ORF">GH811_02905</name>
</gene>
<dbReference type="GO" id="GO:0004527">
    <property type="term" value="F:exonuclease activity"/>
    <property type="evidence" value="ECO:0007669"/>
    <property type="project" value="UniProtKB-KW"/>
</dbReference>
<keyword evidence="4" id="KW-1185">Reference proteome</keyword>
<comment type="caution">
    <text evidence="3">The sequence shown here is derived from an EMBL/GenBank/DDBJ whole genome shotgun (WGS) entry which is preliminary data.</text>
</comment>
<dbReference type="Pfam" id="PF01026">
    <property type="entry name" value="TatD_DNase"/>
    <property type="match status" value="1"/>
</dbReference>
<sequence>MLIDSHAHIDDQKFNEDREAVLENARAAGVELIINPGADEASSFRAVAMSEKYPMVYATVGIHPHDAKDYDAHKHDALLTEWASKEKVVAIGEIGLDYHYDYSPREVQQEVFIRQLIIAKAVALPIVIHNRESMEDMVRILKEYFVPEYGGIMHSYSGSVEMAKVFLDMGFHLSISGPLTFSNARKLPEVVAMMPLDLLLIETDSPYLTPTPHRGKRNEPAYVRFVAAEIARIRGITVEAVAEITTANAKRVFGIAEKRMER</sequence>
<evidence type="ECO:0000313" key="4">
    <source>
        <dbReference type="Proteomes" id="UP000622405"/>
    </source>
</evidence>
<dbReference type="PIRSF" id="PIRSF005902">
    <property type="entry name" value="DNase_TatD"/>
    <property type="match status" value="1"/>
</dbReference>
<dbReference type="PROSITE" id="PS01091">
    <property type="entry name" value="TATD_3"/>
    <property type="match status" value="1"/>
</dbReference>
<dbReference type="PANTHER" id="PTHR46124:SF2">
    <property type="entry name" value="D-AMINOACYL-TRNA DEACYLASE"/>
    <property type="match status" value="1"/>
</dbReference>
<dbReference type="Gene3D" id="3.20.20.140">
    <property type="entry name" value="Metal-dependent hydrolases"/>
    <property type="match status" value="1"/>
</dbReference>
<evidence type="ECO:0000256" key="1">
    <source>
        <dbReference type="ARBA" id="ARBA00022723"/>
    </source>
</evidence>
<keyword evidence="3" id="KW-0540">Nuclease</keyword>
<organism evidence="3 4">
    <name type="scientific">Acetobacterium malicum</name>
    <dbReference type="NCBI Taxonomy" id="52692"/>
    <lineage>
        <taxon>Bacteria</taxon>
        <taxon>Bacillati</taxon>
        <taxon>Bacillota</taxon>
        <taxon>Clostridia</taxon>
        <taxon>Eubacteriales</taxon>
        <taxon>Eubacteriaceae</taxon>
        <taxon>Acetobacterium</taxon>
    </lineage>
</organism>
<dbReference type="Proteomes" id="UP000622405">
    <property type="component" value="Unassembled WGS sequence"/>
</dbReference>
<protein>
    <submittedName>
        <fullName evidence="3">YchF/TatD family DNA exonuclease</fullName>
    </submittedName>
</protein>
<dbReference type="PROSITE" id="PS01137">
    <property type="entry name" value="TATD_1"/>
    <property type="match status" value="1"/>
</dbReference>
<dbReference type="EMBL" id="WJBE01000002">
    <property type="protein sequence ID" value="MBC3898563.1"/>
    <property type="molecule type" value="Genomic_DNA"/>
</dbReference>
<reference evidence="3 4" key="1">
    <citation type="journal article" date="2020" name="mSystems">
        <title>Defining Genomic and Predicted Metabolic Features of the Acetobacterium Genus.</title>
        <authorList>
            <person name="Ross D.E."/>
            <person name="Marshall C.W."/>
            <person name="Gulliver D."/>
            <person name="May H.D."/>
            <person name="Norman R.S."/>
        </authorList>
    </citation>
    <scope>NUCLEOTIDE SEQUENCE [LARGE SCALE GENOMIC DNA]</scope>
    <source>
        <strain evidence="3 4">DSM 4132</strain>
    </source>
</reference>
<dbReference type="SUPFAM" id="SSF51556">
    <property type="entry name" value="Metallo-dependent hydrolases"/>
    <property type="match status" value="1"/>
</dbReference>
<dbReference type="RefSeq" id="WP_186893212.1">
    <property type="nucleotide sequence ID" value="NZ_WJBE01000002.1"/>
</dbReference>
<keyword evidence="3" id="KW-0269">Exonuclease</keyword>
<dbReference type="InterPro" id="IPR001130">
    <property type="entry name" value="TatD-like"/>
</dbReference>